<evidence type="ECO:0000256" key="1">
    <source>
        <dbReference type="ARBA" id="ARBA00004370"/>
    </source>
</evidence>
<feature type="transmembrane region" description="Helical" evidence="5">
    <location>
        <begin position="224"/>
        <end position="243"/>
    </location>
</feature>
<evidence type="ECO:0000256" key="2">
    <source>
        <dbReference type="ARBA" id="ARBA00022692"/>
    </source>
</evidence>
<feature type="transmembrane region" description="Helical" evidence="5">
    <location>
        <begin position="181"/>
        <end position="204"/>
    </location>
</feature>
<feature type="transmembrane region" description="Helical" evidence="5">
    <location>
        <begin position="101"/>
        <end position="117"/>
    </location>
</feature>
<sequence length="292" mass="32390">MSFPYSHSVLDHVAGLILTILIRSSWGSVVRFIDHLVCWNGSLAEGMLTPMTRQLCLRHPEVQDICDIGQYLFWDSRIAWYLMAVMFLLNNIFIQIASLAALFKFISLTLATVFAAIESHPVGNTPDPAGGEPIVLPWPAAGTTFVAAMGAFLNISYIFIGQATLPSFIAEMKNPKEFNKSLYVVTIAETIVLSIVGSVVYAYTGNQYMTSPAFDSLSDSVCKKVFSFMVPTLIFFGILYASVSTRFVFFRLFDGTPSLGQSHACWMVVLESYPGSYLGHSFRDCRGYPFIL</sequence>
<dbReference type="Pfam" id="PF01490">
    <property type="entry name" value="Aa_trans"/>
    <property type="match status" value="1"/>
</dbReference>
<dbReference type="STRING" id="73230.A0A2B7ZN87"/>
<keyword evidence="7" id="KW-0808">Transferase</keyword>
<proteinExistence type="predicted"/>
<organism evidence="7 8">
    <name type="scientific">[Emmonsia] crescens</name>
    <dbReference type="NCBI Taxonomy" id="73230"/>
    <lineage>
        <taxon>Eukaryota</taxon>
        <taxon>Fungi</taxon>
        <taxon>Dikarya</taxon>
        <taxon>Ascomycota</taxon>
        <taxon>Pezizomycotina</taxon>
        <taxon>Eurotiomycetes</taxon>
        <taxon>Eurotiomycetidae</taxon>
        <taxon>Onygenales</taxon>
        <taxon>Ajellomycetaceae</taxon>
        <taxon>Emergomyces</taxon>
    </lineage>
</organism>
<keyword evidence="2 5" id="KW-0812">Transmembrane</keyword>
<feature type="transmembrane region" description="Helical" evidence="5">
    <location>
        <begin position="78"/>
        <end position="94"/>
    </location>
</feature>
<keyword evidence="4 5" id="KW-0472">Membrane</keyword>
<dbReference type="GO" id="GO:0032259">
    <property type="term" value="P:methylation"/>
    <property type="evidence" value="ECO:0007669"/>
    <property type="project" value="UniProtKB-KW"/>
</dbReference>
<reference evidence="7 8" key="1">
    <citation type="submission" date="2017-10" db="EMBL/GenBank/DDBJ databases">
        <title>Comparative genomics in systemic dimorphic fungi from Ajellomycetaceae.</title>
        <authorList>
            <person name="Munoz J.F."/>
            <person name="Mcewen J.G."/>
            <person name="Clay O.K."/>
            <person name="Cuomo C.A."/>
        </authorList>
    </citation>
    <scope>NUCLEOTIDE SEQUENCE [LARGE SCALE GENOMIC DNA]</scope>
    <source>
        <strain evidence="7 8">UAMH4076</strain>
    </source>
</reference>
<keyword evidence="8" id="KW-1185">Reference proteome</keyword>
<evidence type="ECO:0000313" key="7">
    <source>
        <dbReference type="EMBL" id="PGH34760.1"/>
    </source>
</evidence>
<evidence type="ECO:0000256" key="4">
    <source>
        <dbReference type="ARBA" id="ARBA00023136"/>
    </source>
</evidence>
<keyword evidence="7" id="KW-0489">Methyltransferase</keyword>
<keyword evidence="3 5" id="KW-1133">Transmembrane helix</keyword>
<gene>
    <name evidence="7" type="ORF">GX50_02441</name>
</gene>
<feature type="transmembrane region" description="Helical" evidence="5">
    <location>
        <begin position="137"/>
        <end position="160"/>
    </location>
</feature>
<evidence type="ECO:0000256" key="3">
    <source>
        <dbReference type="ARBA" id="ARBA00022989"/>
    </source>
</evidence>
<comment type="caution">
    <text evidence="7">The sequence shown here is derived from an EMBL/GenBank/DDBJ whole genome shotgun (WGS) entry which is preliminary data.</text>
</comment>
<comment type="subcellular location">
    <subcellularLocation>
        <location evidence="1">Membrane</location>
    </subcellularLocation>
</comment>
<name>A0A2B7ZN87_9EURO</name>
<evidence type="ECO:0000313" key="8">
    <source>
        <dbReference type="Proteomes" id="UP000226031"/>
    </source>
</evidence>
<dbReference type="EMBL" id="PDND01000034">
    <property type="protein sequence ID" value="PGH34760.1"/>
    <property type="molecule type" value="Genomic_DNA"/>
</dbReference>
<feature type="domain" description="Amino acid transporter transmembrane" evidence="6">
    <location>
        <begin position="95"/>
        <end position="239"/>
    </location>
</feature>
<evidence type="ECO:0000256" key="5">
    <source>
        <dbReference type="SAM" id="Phobius"/>
    </source>
</evidence>
<dbReference type="AlphaFoldDB" id="A0A2B7ZN87"/>
<dbReference type="VEuPathDB" id="FungiDB:EMCG_03542"/>
<dbReference type="InterPro" id="IPR013057">
    <property type="entry name" value="AA_transpt_TM"/>
</dbReference>
<dbReference type="GO" id="GO:0008168">
    <property type="term" value="F:methyltransferase activity"/>
    <property type="evidence" value="ECO:0007669"/>
    <property type="project" value="UniProtKB-KW"/>
</dbReference>
<accession>A0A2B7ZN87</accession>
<evidence type="ECO:0000259" key="6">
    <source>
        <dbReference type="Pfam" id="PF01490"/>
    </source>
</evidence>
<protein>
    <submittedName>
        <fullName evidence="7">Aminomethyltransferase</fullName>
    </submittedName>
</protein>
<dbReference type="Proteomes" id="UP000226031">
    <property type="component" value="Unassembled WGS sequence"/>
</dbReference>
<dbReference type="GO" id="GO:0016020">
    <property type="term" value="C:membrane"/>
    <property type="evidence" value="ECO:0007669"/>
    <property type="project" value="UniProtKB-SubCell"/>
</dbReference>